<dbReference type="SMART" id="SM00448">
    <property type="entry name" value="REC"/>
    <property type="match status" value="1"/>
</dbReference>
<evidence type="ECO:0000313" key="5">
    <source>
        <dbReference type="Proteomes" id="UP000034603"/>
    </source>
</evidence>
<feature type="domain" description="Response regulatory" evidence="3">
    <location>
        <begin position="7"/>
        <end position="124"/>
    </location>
</feature>
<evidence type="ECO:0000256" key="1">
    <source>
        <dbReference type="ARBA" id="ARBA00022553"/>
    </source>
</evidence>
<organism evidence="4 5">
    <name type="scientific">Candidatus Woesebacteria bacterium GW2011_GWA1_37_8</name>
    <dbReference type="NCBI Taxonomy" id="1618546"/>
    <lineage>
        <taxon>Bacteria</taxon>
        <taxon>Candidatus Woeseibacteriota</taxon>
    </lineage>
</organism>
<dbReference type="EMBL" id="LBTR01000020">
    <property type="protein sequence ID" value="KKQ44951.1"/>
    <property type="molecule type" value="Genomic_DNA"/>
</dbReference>
<reference evidence="4 5" key="1">
    <citation type="journal article" date="2015" name="Nature">
        <title>rRNA introns, odd ribosomes, and small enigmatic genomes across a large radiation of phyla.</title>
        <authorList>
            <person name="Brown C.T."/>
            <person name="Hug L.A."/>
            <person name="Thomas B.C."/>
            <person name="Sharon I."/>
            <person name="Castelle C.J."/>
            <person name="Singh A."/>
            <person name="Wilkins M.J."/>
            <person name="Williams K.H."/>
            <person name="Banfield J.F."/>
        </authorList>
    </citation>
    <scope>NUCLEOTIDE SEQUENCE [LARGE SCALE GENOMIC DNA]</scope>
</reference>
<dbReference type="Pfam" id="PF00072">
    <property type="entry name" value="Response_reg"/>
    <property type="match status" value="1"/>
</dbReference>
<dbReference type="PROSITE" id="PS50110">
    <property type="entry name" value="RESPONSE_REGULATORY"/>
    <property type="match status" value="1"/>
</dbReference>
<protein>
    <submittedName>
        <fullName evidence="4">Alkaline phosphatase synthesis transcriptional regulatory protein PhoP</fullName>
    </submittedName>
</protein>
<sequence length="131" mass="14591">MYLRVKKVLIVEDDFFIRKLYDGAFQGAGYEVSTTDNGNLAESLLEKEPFSVILLDMMLPDMSGVDILKKIRSTQNHNTTTPVFILTNNDDKVVIDEVVAAGANEYLLKANYKPKDIVAEVDAYLSSHATS</sequence>
<evidence type="ECO:0000256" key="2">
    <source>
        <dbReference type="PROSITE-ProRule" id="PRU00169"/>
    </source>
</evidence>
<evidence type="ECO:0000259" key="3">
    <source>
        <dbReference type="PROSITE" id="PS50110"/>
    </source>
</evidence>
<keyword evidence="1 2" id="KW-0597">Phosphoprotein</keyword>
<proteinExistence type="predicted"/>
<dbReference type="InterPro" id="IPR001789">
    <property type="entry name" value="Sig_transdc_resp-reg_receiver"/>
</dbReference>
<dbReference type="PANTHER" id="PTHR44591:SF3">
    <property type="entry name" value="RESPONSE REGULATORY DOMAIN-CONTAINING PROTEIN"/>
    <property type="match status" value="1"/>
</dbReference>
<dbReference type="SUPFAM" id="SSF52172">
    <property type="entry name" value="CheY-like"/>
    <property type="match status" value="1"/>
</dbReference>
<dbReference type="GO" id="GO:0000160">
    <property type="term" value="P:phosphorelay signal transduction system"/>
    <property type="evidence" value="ECO:0007669"/>
    <property type="project" value="InterPro"/>
</dbReference>
<accession>A0A0G0KWQ8</accession>
<comment type="caution">
    <text evidence="4">The sequence shown here is derived from an EMBL/GenBank/DDBJ whole genome shotgun (WGS) entry which is preliminary data.</text>
</comment>
<gene>
    <name evidence="4" type="ORF">US62_C0020G0004</name>
</gene>
<feature type="modified residue" description="4-aspartylphosphate" evidence="2">
    <location>
        <position position="56"/>
    </location>
</feature>
<dbReference type="PANTHER" id="PTHR44591">
    <property type="entry name" value="STRESS RESPONSE REGULATOR PROTEIN 1"/>
    <property type="match status" value="1"/>
</dbReference>
<name>A0A0G0KWQ8_9BACT</name>
<dbReference type="Proteomes" id="UP000034603">
    <property type="component" value="Unassembled WGS sequence"/>
</dbReference>
<dbReference type="AlphaFoldDB" id="A0A0G0KWQ8"/>
<dbReference type="InterPro" id="IPR050595">
    <property type="entry name" value="Bact_response_regulator"/>
</dbReference>
<dbReference type="InterPro" id="IPR011006">
    <property type="entry name" value="CheY-like_superfamily"/>
</dbReference>
<dbReference type="Gene3D" id="3.40.50.2300">
    <property type="match status" value="1"/>
</dbReference>
<dbReference type="CDD" id="cd17574">
    <property type="entry name" value="REC_OmpR"/>
    <property type="match status" value="1"/>
</dbReference>
<evidence type="ECO:0000313" key="4">
    <source>
        <dbReference type="EMBL" id="KKQ44951.1"/>
    </source>
</evidence>